<evidence type="ECO:0008006" key="4">
    <source>
        <dbReference type="Google" id="ProtNLM"/>
    </source>
</evidence>
<proteinExistence type="predicted"/>
<sequence>MAMRVRTAALLLSMLTACVGDDPPPAPGVVNGGNDAGVDSSTNPGGGNATLTIDPLNVTFPVTAPGDTSEERDLVVTNKGTAAAPALEKATVTGANASSFQIASDGCVGKALAAGESCTARLAFKPAAEGAATATLTIGTLSAQLAGDSSVFTPETTSDGVANSLRAVHVKDSTHVYAVGDSGRVIVSNGNGWTAQAAPAGSNELRSVYASSGGYVYVGGAGPTLIVQKPSSTGFDTVAVPAGGPSAINALWATPAGAQQKNVFALGEGGKWLSLDEGAAPNLPQSYPVGTAVFGASGNHNAAGGGSIGLCAAGANATLAYYSSSNGGFGGSATTLTPASRTFTGVWTDGPNVVVVASDGSISRGTGCGSGLAVEYTGTPALAGIWGTSTKDLWAVGSGGTILHSSAPGAWTAVASGTTKDLRAIHGSSGSNLYAVGDGIILHKKK</sequence>
<reference evidence="2 3" key="1">
    <citation type="submission" date="2015-08" db="EMBL/GenBank/DDBJ databases">
        <authorList>
            <person name="Babu N.S."/>
            <person name="Beckwith C.J."/>
            <person name="Beseler K.G."/>
            <person name="Brison A."/>
            <person name="Carone J.V."/>
            <person name="Caskin T.P."/>
            <person name="Diamond M."/>
            <person name="Durham M.E."/>
            <person name="Foxe J.M."/>
            <person name="Go M."/>
            <person name="Henderson B.A."/>
            <person name="Jones I.B."/>
            <person name="McGettigan J.A."/>
            <person name="Micheletti S.J."/>
            <person name="Nasrallah M.E."/>
            <person name="Ortiz D."/>
            <person name="Piller C.R."/>
            <person name="Privatt S.R."/>
            <person name="Schneider S.L."/>
            <person name="Sharp S."/>
            <person name="Smith T.C."/>
            <person name="Stanton J.D."/>
            <person name="Ullery H.E."/>
            <person name="Wilson R.J."/>
            <person name="Serrano M.G."/>
            <person name="Buck G."/>
            <person name="Lee V."/>
            <person name="Wang Y."/>
            <person name="Carvalho R."/>
            <person name="Voegtly L."/>
            <person name="Shi R."/>
            <person name="Duckworth R."/>
            <person name="Johnson A."/>
            <person name="Loviza R."/>
            <person name="Walstead R."/>
            <person name="Shah Z."/>
            <person name="Kiflezghi M."/>
            <person name="Wade K."/>
            <person name="Ball S.L."/>
            <person name="Bradley K.W."/>
            <person name="Asai D.J."/>
            <person name="Bowman C.A."/>
            <person name="Russell D.A."/>
            <person name="Pope W.H."/>
            <person name="Jacobs-Sera D."/>
            <person name="Hendrix R.W."/>
            <person name="Hatfull G.F."/>
        </authorList>
    </citation>
    <scope>NUCLEOTIDE SEQUENCE [LARGE SCALE GENOMIC DNA]</scope>
    <source>
        <strain evidence="2 3">DSM 27648</strain>
    </source>
</reference>
<name>A0A0K1Q2G7_9BACT</name>
<dbReference type="NCBIfam" id="NF012200">
    <property type="entry name" value="choice_anch_D"/>
    <property type="match status" value="1"/>
</dbReference>
<gene>
    <name evidence="2" type="ORF">AKJ09_06243</name>
</gene>
<dbReference type="STRING" id="1391654.AKJ09_06243"/>
<dbReference type="Proteomes" id="UP000064967">
    <property type="component" value="Chromosome"/>
</dbReference>
<dbReference type="InterPro" id="IPR013783">
    <property type="entry name" value="Ig-like_fold"/>
</dbReference>
<keyword evidence="1" id="KW-0732">Signal</keyword>
<feature type="signal peptide" evidence="1">
    <location>
        <begin position="1"/>
        <end position="19"/>
    </location>
</feature>
<dbReference type="AlphaFoldDB" id="A0A0K1Q2G7"/>
<feature type="chain" id="PRO_5005466765" description="Choice-of-anchor D domain-containing protein" evidence="1">
    <location>
        <begin position="20"/>
        <end position="446"/>
    </location>
</feature>
<dbReference type="EMBL" id="CP012333">
    <property type="protein sequence ID" value="AKU99579.1"/>
    <property type="molecule type" value="Genomic_DNA"/>
</dbReference>
<dbReference type="PROSITE" id="PS51257">
    <property type="entry name" value="PROKAR_LIPOPROTEIN"/>
    <property type="match status" value="1"/>
</dbReference>
<keyword evidence="3" id="KW-1185">Reference proteome</keyword>
<dbReference type="Gene3D" id="2.60.40.10">
    <property type="entry name" value="Immunoglobulins"/>
    <property type="match status" value="1"/>
</dbReference>
<accession>A0A0K1Q2G7</accession>
<evidence type="ECO:0000256" key="1">
    <source>
        <dbReference type="SAM" id="SignalP"/>
    </source>
</evidence>
<organism evidence="2 3">
    <name type="scientific">Labilithrix luteola</name>
    <dbReference type="NCBI Taxonomy" id="1391654"/>
    <lineage>
        <taxon>Bacteria</taxon>
        <taxon>Pseudomonadati</taxon>
        <taxon>Myxococcota</taxon>
        <taxon>Polyangia</taxon>
        <taxon>Polyangiales</taxon>
        <taxon>Labilitrichaceae</taxon>
        <taxon>Labilithrix</taxon>
    </lineage>
</organism>
<evidence type="ECO:0000313" key="2">
    <source>
        <dbReference type="EMBL" id="AKU99579.1"/>
    </source>
</evidence>
<evidence type="ECO:0000313" key="3">
    <source>
        <dbReference type="Proteomes" id="UP000064967"/>
    </source>
</evidence>
<dbReference type="KEGG" id="llu:AKJ09_06243"/>
<protein>
    <recommendedName>
        <fullName evidence="4">Choice-of-anchor D domain-containing protein</fullName>
    </recommendedName>
</protein>